<evidence type="ECO:0000313" key="3">
    <source>
        <dbReference type="Proteomes" id="UP001055804"/>
    </source>
</evidence>
<feature type="domain" description="Flavin reductase like" evidence="1">
    <location>
        <begin position="18"/>
        <end position="176"/>
    </location>
</feature>
<sequence length="210" mass="22921">MFYETSQPHGLARNPFKACVVPRPIGWISTVDGAGRVNLAPYSFFNAVADQPPMVMFTSNSKKEVHGPSKDTARNAVETGEFVFNIATWDLRMEMNQSSAPYDYGVSEPSETGLALAPSRLVKPPRIAASPVHFECRTWKTVELPCTSEGHENLMVIGEVIGIHIDDAVIKDGLVDVPSIRPIARLGYMDYAVIDEVFSIQRPKGGGNGA</sequence>
<dbReference type="Gene3D" id="2.30.110.10">
    <property type="entry name" value="Electron Transport, Fmn-binding Protein, Chain A"/>
    <property type="match status" value="1"/>
</dbReference>
<dbReference type="PANTHER" id="PTHR43812:SF2">
    <property type="entry name" value="FLAVIN REDUCTASE LIKE DOMAIN-CONTAINING PROTEIN"/>
    <property type="match status" value="1"/>
</dbReference>
<evidence type="ECO:0000313" key="2">
    <source>
        <dbReference type="EMBL" id="MCP1337513.1"/>
    </source>
</evidence>
<accession>A0A9J6PFL6</accession>
<dbReference type="InterPro" id="IPR012349">
    <property type="entry name" value="Split_barrel_FMN-bd"/>
</dbReference>
<dbReference type="Pfam" id="PF01613">
    <property type="entry name" value="Flavin_Reduct"/>
    <property type="match status" value="1"/>
</dbReference>
<organism evidence="2 3">
    <name type="scientific">Futiania mangrovi</name>
    <dbReference type="NCBI Taxonomy" id="2959716"/>
    <lineage>
        <taxon>Bacteria</taxon>
        <taxon>Pseudomonadati</taxon>
        <taxon>Pseudomonadota</taxon>
        <taxon>Alphaproteobacteria</taxon>
        <taxon>Futianiales</taxon>
        <taxon>Futianiaceae</taxon>
        <taxon>Futiania</taxon>
    </lineage>
</organism>
<dbReference type="EMBL" id="JAMZFT010000003">
    <property type="protein sequence ID" value="MCP1337513.1"/>
    <property type="molecule type" value="Genomic_DNA"/>
</dbReference>
<comment type="caution">
    <text evidence="2">The sequence shown here is derived from an EMBL/GenBank/DDBJ whole genome shotgun (WGS) entry which is preliminary data.</text>
</comment>
<evidence type="ECO:0000259" key="1">
    <source>
        <dbReference type="SMART" id="SM00903"/>
    </source>
</evidence>
<dbReference type="RefSeq" id="WP_269333478.1">
    <property type="nucleotide sequence ID" value="NZ_JAMZFT010000003.1"/>
</dbReference>
<dbReference type="Proteomes" id="UP001055804">
    <property type="component" value="Unassembled WGS sequence"/>
</dbReference>
<protein>
    <submittedName>
        <fullName evidence="2">Flavin reductase family protein</fullName>
    </submittedName>
</protein>
<dbReference type="PANTHER" id="PTHR43812">
    <property type="entry name" value="BLR2425 PROTEIN"/>
    <property type="match status" value="1"/>
</dbReference>
<dbReference type="SUPFAM" id="SSF50475">
    <property type="entry name" value="FMN-binding split barrel"/>
    <property type="match status" value="1"/>
</dbReference>
<gene>
    <name evidence="2" type="ORF">NJQ99_13905</name>
</gene>
<dbReference type="InterPro" id="IPR002563">
    <property type="entry name" value="Flavin_Rdtase-like_dom"/>
</dbReference>
<dbReference type="GO" id="GO:0016646">
    <property type="term" value="F:oxidoreductase activity, acting on the CH-NH group of donors, NAD or NADP as acceptor"/>
    <property type="evidence" value="ECO:0007669"/>
    <property type="project" value="UniProtKB-ARBA"/>
</dbReference>
<dbReference type="AlphaFoldDB" id="A0A9J6PFL6"/>
<proteinExistence type="predicted"/>
<dbReference type="GO" id="GO:0010181">
    <property type="term" value="F:FMN binding"/>
    <property type="evidence" value="ECO:0007669"/>
    <property type="project" value="InterPro"/>
</dbReference>
<keyword evidence="3" id="KW-1185">Reference proteome</keyword>
<reference evidence="2" key="1">
    <citation type="submission" date="2022-06" db="EMBL/GenBank/DDBJ databases">
        <title>Isolation and Genomics of Futiania mangrovii gen. nov., sp. nov., a Rare and Metabolically-versatile member in the Class Alphaproteobacteria.</title>
        <authorList>
            <person name="Liu L."/>
            <person name="Huang W.-C."/>
            <person name="Pan J."/>
            <person name="Li J."/>
            <person name="Huang Y."/>
            <person name="Du H."/>
            <person name="Liu Y."/>
            <person name="Li M."/>
        </authorList>
    </citation>
    <scope>NUCLEOTIDE SEQUENCE</scope>
    <source>
        <strain evidence="2">FT118</strain>
    </source>
</reference>
<name>A0A9J6PFL6_9PROT</name>
<dbReference type="SMART" id="SM00903">
    <property type="entry name" value="Flavin_Reduct"/>
    <property type="match status" value="1"/>
</dbReference>